<keyword evidence="2" id="KW-1185">Reference proteome</keyword>
<sequence length="449" mass="50954">MSVTAVRGHLGIIHTQHISMEGDSIGTSIIPIPLPPEIIDTIIDQLYDEARSLKQCSLVSKVFITRAQKHLFRTIKFQLPYRRLPLKYLLKVFDNNPSLTHHVEHLHVTNYFYSKQYTQRDEILPRICRHLCSGSLKSVFFQCARGMVHANSISFDLATALIQMFQSNKLIDITLDYCVNFPVIYLASTCAYLKRLSLISLDSYQGFPLEIPPAYDDHLATSGALALPISSSTSRLEFLKIDYVAALAMQKLYERVSHPPSTFTFSHLRSIELHGHKTSMQEVAAAIIVDAASTLEEFDWDHNSSDPGPEFEDGCPIALGVTTNLRILKFACMHPAETEPFHLLWVAQSLVAIKGHNHLEEIILVLYCHPQDIIEFGWRNSADWASSFDVLLASGDFEFLRRVEISIDFFDYGDEDDVTRDDCDRAHKCLEDRLPLLRGMGVLSISWIR</sequence>
<evidence type="ECO:0000313" key="1">
    <source>
        <dbReference type="EMBL" id="RDB19119.1"/>
    </source>
</evidence>
<dbReference type="OrthoDB" id="2745898at2759"/>
<reference evidence="1" key="1">
    <citation type="submission" date="2018-04" db="EMBL/GenBank/DDBJ databases">
        <title>Whole genome sequencing of Hypsizygus marmoreus.</title>
        <authorList>
            <person name="Choi I.-G."/>
            <person name="Min B."/>
            <person name="Kim J.-G."/>
            <person name="Kim S."/>
            <person name="Oh Y.-L."/>
            <person name="Kong W.-S."/>
            <person name="Park H."/>
            <person name="Jeong J."/>
            <person name="Song E.-S."/>
        </authorList>
    </citation>
    <scope>NUCLEOTIDE SEQUENCE [LARGE SCALE GENOMIC DNA]</scope>
    <source>
        <strain evidence="1">51987-8</strain>
    </source>
</reference>
<gene>
    <name evidence="1" type="ORF">Hypma_014237</name>
</gene>
<name>A0A369JAJ2_HYPMA</name>
<dbReference type="Proteomes" id="UP000076154">
    <property type="component" value="Unassembled WGS sequence"/>
</dbReference>
<comment type="caution">
    <text evidence="1">The sequence shown here is derived from an EMBL/GenBank/DDBJ whole genome shotgun (WGS) entry which is preliminary data.</text>
</comment>
<dbReference type="EMBL" id="LUEZ02000084">
    <property type="protein sequence ID" value="RDB19119.1"/>
    <property type="molecule type" value="Genomic_DNA"/>
</dbReference>
<dbReference type="AlphaFoldDB" id="A0A369JAJ2"/>
<accession>A0A369JAJ2</accession>
<dbReference type="InParanoid" id="A0A369JAJ2"/>
<protein>
    <recommendedName>
        <fullName evidence="3">F-box domain-containing protein</fullName>
    </recommendedName>
</protein>
<evidence type="ECO:0008006" key="3">
    <source>
        <dbReference type="Google" id="ProtNLM"/>
    </source>
</evidence>
<proteinExistence type="predicted"/>
<evidence type="ECO:0000313" key="2">
    <source>
        <dbReference type="Proteomes" id="UP000076154"/>
    </source>
</evidence>
<organism evidence="1 2">
    <name type="scientific">Hypsizygus marmoreus</name>
    <name type="common">White beech mushroom</name>
    <name type="synonym">Agaricus marmoreus</name>
    <dbReference type="NCBI Taxonomy" id="39966"/>
    <lineage>
        <taxon>Eukaryota</taxon>
        <taxon>Fungi</taxon>
        <taxon>Dikarya</taxon>
        <taxon>Basidiomycota</taxon>
        <taxon>Agaricomycotina</taxon>
        <taxon>Agaricomycetes</taxon>
        <taxon>Agaricomycetidae</taxon>
        <taxon>Agaricales</taxon>
        <taxon>Tricholomatineae</taxon>
        <taxon>Lyophyllaceae</taxon>
        <taxon>Hypsizygus</taxon>
    </lineage>
</organism>